<comment type="caution">
    <text evidence="5">The sequence shown here is derived from an EMBL/GenBank/DDBJ whole genome shotgun (WGS) entry which is preliminary data.</text>
</comment>
<dbReference type="CDD" id="cd19864">
    <property type="entry name" value="DSRM_PRKRA-like_rpt3"/>
    <property type="match status" value="1"/>
</dbReference>
<reference evidence="5 6" key="1">
    <citation type="submission" date="2024-02" db="EMBL/GenBank/DDBJ databases">
        <authorList>
            <person name="Daric V."/>
            <person name="Darras S."/>
        </authorList>
    </citation>
    <scope>NUCLEOTIDE SEQUENCE [LARGE SCALE GENOMIC DNA]</scope>
</reference>
<dbReference type="Gene3D" id="3.30.160.20">
    <property type="match status" value="3"/>
</dbReference>
<dbReference type="InterPro" id="IPR032478">
    <property type="entry name" value="Staufen_C"/>
</dbReference>
<accession>A0ABP0EX04</accession>
<gene>
    <name evidence="5" type="ORF">CVLEPA_LOCUS997</name>
</gene>
<name>A0ABP0EX04_CLALP</name>
<protein>
    <recommendedName>
        <fullName evidence="4">DRBM domain-containing protein</fullName>
    </recommendedName>
</protein>
<dbReference type="CDD" id="cd19862">
    <property type="entry name" value="DSRM_PRKRA-like_rpt1"/>
    <property type="match status" value="1"/>
</dbReference>
<dbReference type="Pfam" id="PF00035">
    <property type="entry name" value="dsrm"/>
    <property type="match status" value="2"/>
</dbReference>
<feature type="domain" description="DRBM" evidence="4">
    <location>
        <begin position="1"/>
        <end position="62"/>
    </location>
</feature>
<dbReference type="Proteomes" id="UP001642483">
    <property type="component" value="Unassembled WGS sequence"/>
</dbReference>
<dbReference type="InterPro" id="IPR051247">
    <property type="entry name" value="RLC_Component"/>
</dbReference>
<evidence type="ECO:0000256" key="3">
    <source>
        <dbReference type="PROSITE-ProRule" id="PRU00266"/>
    </source>
</evidence>
<evidence type="ECO:0000256" key="1">
    <source>
        <dbReference type="ARBA" id="ARBA00022737"/>
    </source>
</evidence>
<keyword evidence="6" id="KW-1185">Reference proteome</keyword>
<keyword evidence="1" id="KW-0677">Repeat</keyword>
<dbReference type="EMBL" id="CAWYQH010000001">
    <property type="protein sequence ID" value="CAK8671984.1"/>
    <property type="molecule type" value="Genomic_DNA"/>
</dbReference>
<evidence type="ECO:0000259" key="4">
    <source>
        <dbReference type="PROSITE" id="PS50137"/>
    </source>
</evidence>
<dbReference type="InterPro" id="IPR014720">
    <property type="entry name" value="dsRBD_dom"/>
</dbReference>
<dbReference type="SMART" id="SM00358">
    <property type="entry name" value="DSRM"/>
    <property type="match status" value="3"/>
</dbReference>
<dbReference type="SUPFAM" id="SSF54768">
    <property type="entry name" value="dsRNA-binding domain-like"/>
    <property type="match status" value="3"/>
</dbReference>
<evidence type="ECO:0000256" key="2">
    <source>
        <dbReference type="ARBA" id="ARBA00022884"/>
    </source>
</evidence>
<keyword evidence="2 3" id="KW-0694">RNA-binding</keyword>
<proteinExistence type="predicted"/>
<dbReference type="PANTHER" id="PTHR46205:SF3">
    <property type="entry name" value="LOQUACIOUS, ISOFORM B"/>
    <property type="match status" value="1"/>
</dbReference>
<sequence>MEYCQKLGKTPQYDLTALEGRAHQPQFVYRCMVGDVKATGQGGSKKQAKHAAAEAVLKTLTAGLVSEDALPFEEKPEYLDIGKSASNEPDDANPVGSLQELVVARGWRLPEYTLAHETGPAHKKEFIICCTVESFKEYGSGSAKKHAKRLAASNMYRKIINLPPEAKESVTNQSREAKNKLAFNELSNSIGEKLKISEINCDSNLSSCQTLHDLASQNNFEVVFKDIGCMTSEGDYQCLVELTTQPPNIVHGLAKTRKEAHTDAATNALELLKVFTVDSDENL</sequence>
<feature type="domain" description="DRBM" evidence="4">
    <location>
        <begin position="206"/>
        <end position="274"/>
    </location>
</feature>
<feature type="domain" description="DRBM" evidence="4">
    <location>
        <begin position="93"/>
        <end position="161"/>
    </location>
</feature>
<evidence type="ECO:0000313" key="6">
    <source>
        <dbReference type="Proteomes" id="UP001642483"/>
    </source>
</evidence>
<dbReference type="PROSITE" id="PS50137">
    <property type="entry name" value="DS_RBD"/>
    <property type="match status" value="3"/>
</dbReference>
<dbReference type="CDD" id="cd19863">
    <property type="entry name" value="DSRM_PRKRA-like_rpt2"/>
    <property type="match status" value="1"/>
</dbReference>
<evidence type="ECO:0000313" key="5">
    <source>
        <dbReference type="EMBL" id="CAK8671984.1"/>
    </source>
</evidence>
<organism evidence="5 6">
    <name type="scientific">Clavelina lepadiformis</name>
    <name type="common">Light-bulb sea squirt</name>
    <name type="synonym">Ascidia lepadiformis</name>
    <dbReference type="NCBI Taxonomy" id="159417"/>
    <lineage>
        <taxon>Eukaryota</taxon>
        <taxon>Metazoa</taxon>
        <taxon>Chordata</taxon>
        <taxon>Tunicata</taxon>
        <taxon>Ascidiacea</taxon>
        <taxon>Aplousobranchia</taxon>
        <taxon>Clavelinidae</taxon>
        <taxon>Clavelina</taxon>
    </lineage>
</organism>
<dbReference type="Pfam" id="PF16482">
    <property type="entry name" value="Staufen_C"/>
    <property type="match status" value="1"/>
</dbReference>
<dbReference type="PANTHER" id="PTHR46205">
    <property type="entry name" value="LOQUACIOUS, ISOFORM B"/>
    <property type="match status" value="1"/>
</dbReference>